<feature type="chain" id="PRO_5046007365" evidence="1">
    <location>
        <begin position="25"/>
        <end position="257"/>
    </location>
</feature>
<keyword evidence="1" id="KW-0732">Signal</keyword>
<evidence type="ECO:0000313" key="3">
    <source>
        <dbReference type="Proteomes" id="UP001596353"/>
    </source>
</evidence>
<accession>A0ABW2B3Y7</accession>
<sequence>MLCKIAGTGAVLGLMAGLMGAAQAEGFDPRADCAALLGNATPAEQVMIAAWTFGYLAATADNIRPVETRNNAVLLGNIAKVCQANAGASLLDIVAANSKPAAASPAASATPAPGSEAEARALLMQYYAPGADYLALTQALLPTEAEVRAVYAEPLGSALWRDLSSQIGPGTAFGPKPDHNDLIVVYATTRALAEKRPVLSEFPGGYKDVLQYFKVDVPIVRFKFVTRGDTLGLAFDGLIYLNGRWVIMPKPWRSLPG</sequence>
<gene>
    <name evidence="2" type="ORF">ACFQFQ_10915</name>
</gene>
<name>A0ABW2B3Y7_9RHOB</name>
<feature type="signal peptide" evidence="1">
    <location>
        <begin position="1"/>
        <end position="24"/>
    </location>
</feature>
<dbReference type="Proteomes" id="UP001596353">
    <property type="component" value="Unassembled WGS sequence"/>
</dbReference>
<comment type="caution">
    <text evidence="2">The sequence shown here is derived from an EMBL/GenBank/DDBJ whole genome shotgun (WGS) entry which is preliminary data.</text>
</comment>
<evidence type="ECO:0000256" key="1">
    <source>
        <dbReference type="SAM" id="SignalP"/>
    </source>
</evidence>
<reference evidence="3" key="1">
    <citation type="journal article" date="2019" name="Int. J. Syst. Evol. Microbiol.">
        <title>The Global Catalogue of Microorganisms (GCM) 10K type strain sequencing project: providing services to taxonomists for standard genome sequencing and annotation.</title>
        <authorList>
            <consortium name="The Broad Institute Genomics Platform"/>
            <consortium name="The Broad Institute Genome Sequencing Center for Infectious Disease"/>
            <person name="Wu L."/>
            <person name="Ma J."/>
        </authorList>
    </citation>
    <scope>NUCLEOTIDE SEQUENCE [LARGE SCALE GENOMIC DNA]</scope>
    <source>
        <strain evidence="3">CCUG 66188</strain>
    </source>
</reference>
<proteinExistence type="predicted"/>
<keyword evidence="3" id="KW-1185">Reference proteome</keyword>
<evidence type="ECO:0000313" key="2">
    <source>
        <dbReference type="EMBL" id="MFC6759881.1"/>
    </source>
</evidence>
<organism evidence="2 3">
    <name type="scientific">Sulfitobacter porphyrae</name>
    <dbReference type="NCBI Taxonomy" id="1246864"/>
    <lineage>
        <taxon>Bacteria</taxon>
        <taxon>Pseudomonadati</taxon>
        <taxon>Pseudomonadota</taxon>
        <taxon>Alphaproteobacteria</taxon>
        <taxon>Rhodobacterales</taxon>
        <taxon>Roseobacteraceae</taxon>
        <taxon>Sulfitobacter</taxon>
    </lineage>
</organism>
<protein>
    <submittedName>
        <fullName evidence="2">Uncharacterized protein</fullName>
    </submittedName>
</protein>
<dbReference type="EMBL" id="JBHSWG010000001">
    <property type="protein sequence ID" value="MFC6759881.1"/>
    <property type="molecule type" value="Genomic_DNA"/>
</dbReference>